<dbReference type="Pfam" id="PF00089">
    <property type="entry name" value="Trypsin"/>
    <property type="match status" value="1"/>
</dbReference>
<dbReference type="GO" id="GO:0004252">
    <property type="term" value="F:serine-type endopeptidase activity"/>
    <property type="evidence" value="ECO:0007669"/>
    <property type="project" value="InterPro"/>
</dbReference>
<dbReference type="PRINTS" id="PR00722">
    <property type="entry name" value="CHYMOTRYPSIN"/>
</dbReference>
<dbReference type="InterPro" id="IPR051333">
    <property type="entry name" value="CLIP_Serine_Protease"/>
</dbReference>
<comment type="similarity">
    <text evidence="4">Belongs to the peptidase S1 family. CLIP subfamily.</text>
</comment>
<feature type="domain" description="Peptidase S1" evidence="6">
    <location>
        <begin position="54"/>
        <end position="338"/>
    </location>
</feature>
<reference evidence="7" key="1">
    <citation type="submission" date="2015-11" db="EMBL/GenBank/DDBJ databases">
        <title>De novo transcriptome assembly of four potential Pierce s Disease insect vectors from Arizona vineyards.</title>
        <authorList>
            <person name="Tassone E.E."/>
        </authorList>
    </citation>
    <scope>NUCLEOTIDE SEQUENCE</scope>
</reference>
<evidence type="ECO:0000256" key="5">
    <source>
        <dbReference type="SAM" id="SignalP"/>
    </source>
</evidence>
<dbReference type="AlphaFoldDB" id="A0A1B6HFY3"/>
<dbReference type="SUPFAM" id="SSF50494">
    <property type="entry name" value="Trypsin-like serine proteases"/>
    <property type="match status" value="1"/>
</dbReference>
<sequence length="339" mass="37926">MSIGAVVVLVLVHVAAIVCCNSPTFYNAKYRQHRNWKLLPIDECGLRNSRASRVMERKTAEWAQYPWIALIYSYSEEGDRIRCGGVIINRRYVLTAAHCIYPEGWITVTLGEYTLLDPLTCGDDACSCSEAYDLPVHRTCAEETITHPYYTSRPDGLHEENDIALIRLNDPIPSYKGTAANHITPICLPAFAESSKYFEDKLLEVVGWGQMHSDAYLQTITVPLVAQERCENMWNNALVKRNFCPGGRPECMKTITEQFICASGIRGRGLCTGDSGVPLMVHIPLDRKSRSTKTFVVGVASHVIGDQNSDYDADCGSGVPDVFTRVSEYMTWILDNIKE</sequence>
<keyword evidence="3" id="KW-0325">Glycoprotein</keyword>
<evidence type="ECO:0000256" key="3">
    <source>
        <dbReference type="ARBA" id="ARBA00023180"/>
    </source>
</evidence>
<dbReference type="InterPro" id="IPR018114">
    <property type="entry name" value="TRYPSIN_HIS"/>
</dbReference>
<evidence type="ECO:0000313" key="7">
    <source>
        <dbReference type="EMBL" id="JAS73566.1"/>
    </source>
</evidence>
<feature type="chain" id="PRO_5008584298" description="Peptidase S1 domain-containing protein" evidence="5">
    <location>
        <begin position="21"/>
        <end position="339"/>
    </location>
</feature>
<dbReference type="InterPro" id="IPR043504">
    <property type="entry name" value="Peptidase_S1_PA_chymotrypsin"/>
</dbReference>
<dbReference type="FunFam" id="2.40.10.10:FF:000028">
    <property type="entry name" value="Serine protease easter"/>
    <property type="match status" value="1"/>
</dbReference>
<dbReference type="PANTHER" id="PTHR24260:SF145">
    <property type="entry name" value="FI17609P1-RELATED"/>
    <property type="match status" value="1"/>
</dbReference>
<dbReference type="InterPro" id="IPR009003">
    <property type="entry name" value="Peptidase_S1_PA"/>
</dbReference>
<protein>
    <recommendedName>
        <fullName evidence="6">Peptidase S1 domain-containing protein</fullName>
    </recommendedName>
</protein>
<dbReference type="PANTHER" id="PTHR24260">
    <property type="match status" value="1"/>
</dbReference>
<name>A0A1B6HFY3_9HEMI</name>
<dbReference type="InterPro" id="IPR001314">
    <property type="entry name" value="Peptidase_S1A"/>
</dbReference>
<dbReference type="InterPro" id="IPR001254">
    <property type="entry name" value="Trypsin_dom"/>
</dbReference>
<dbReference type="GO" id="GO:0006508">
    <property type="term" value="P:proteolysis"/>
    <property type="evidence" value="ECO:0007669"/>
    <property type="project" value="InterPro"/>
</dbReference>
<dbReference type="PROSITE" id="PS50240">
    <property type="entry name" value="TRYPSIN_DOM"/>
    <property type="match status" value="1"/>
</dbReference>
<feature type="signal peptide" evidence="5">
    <location>
        <begin position="1"/>
        <end position="20"/>
    </location>
</feature>
<accession>A0A1B6HFY3</accession>
<keyword evidence="2" id="KW-1015">Disulfide bond</keyword>
<evidence type="ECO:0000256" key="4">
    <source>
        <dbReference type="ARBA" id="ARBA00024195"/>
    </source>
</evidence>
<dbReference type="PROSITE" id="PS00134">
    <property type="entry name" value="TRYPSIN_HIS"/>
    <property type="match status" value="1"/>
</dbReference>
<gene>
    <name evidence="7" type="ORF">g.19100</name>
</gene>
<evidence type="ECO:0000256" key="2">
    <source>
        <dbReference type="ARBA" id="ARBA00023157"/>
    </source>
</evidence>
<dbReference type="CDD" id="cd00190">
    <property type="entry name" value="Tryp_SPc"/>
    <property type="match status" value="1"/>
</dbReference>
<keyword evidence="1 5" id="KW-0732">Signal</keyword>
<dbReference type="EMBL" id="GECU01034140">
    <property type="protein sequence ID" value="JAS73566.1"/>
    <property type="molecule type" value="Transcribed_RNA"/>
</dbReference>
<organism evidence="7">
    <name type="scientific">Homalodisca liturata</name>
    <dbReference type="NCBI Taxonomy" id="320908"/>
    <lineage>
        <taxon>Eukaryota</taxon>
        <taxon>Metazoa</taxon>
        <taxon>Ecdysozoa</taxon>
        <taxon>Arthropoda</taxon>
        <taxon>Hexapoda</taxon>
        <taxon>Insecta</taxon>
        <taxon>Pterygota</taxon>
        <taxon>Neoptera</taxon>
        <taxon>Paraneoptera</taxon>
        <taxon>Hemiptera</taxon>
        <taxon>Auchenorrhyncha</taxon>
        <taxon>Membracoidea</taxon>
        <taxon>Cicadellidae</taxon>
        <taxon>Cicadellinae</taxon>
        <taxon>Proconiini</taxon>
        <taxon>Homalodisca</taxon>
    </lineage>
</organism>
<dbReference type="Gene3D" id="2.40.10.10">
    <property type="entry name" value="Trypsin-like serine proteases"/>
    <property type="match status" value="1"/>
</dbReference>
<proteinExistence type="inferred from homology"/>
<dbReference type="SMART" id="SM00020">
    <property type="entry name" value="Tryp_SPc"/>
    <property type="match status" value="1"/>
</dbReference>
<evidence type="ECO:0000259" key="6">
    <source>
        <dbReference type="PROSITE" id="PS50240"/>
    </source>
</evidence>
<evidence type="ECO:0000256" key="1">
    <source>
        <dbReference type="ARBA" id="ARBA00022729"/>
    </source>
</evidence>